<dbReference type="InterPro" id="IPR036291">
    <property type="entry name" value="NAD(P)-bd_dom_sf"/>
</dbReference>
<dbReference type="InterPro" id="IPR020843">
    <property type="entry name" value="ER"/>
</dbReference>
<dbReference type="EMBL" id="SMBH01000008">
    <property type="protein sequence ID" value="TCU14831.1"/>
    <property type="molecule type" value="Genomic_DNA"/>
</dbReference>
<evidence type="ECO:0000259" key="1">
    <source>
        <dbReference type="SMART" id="SM00829"/>
    </source>
</evidence>
<dbReference type="SUPFAM" id="SSF50129">
    <property type="entry name" value="GroES-like"/>
    <property type="match status" value="1"/>
</dbReference>
<dbReference type="Pfam" id="PF08240">
    <property type="entry name" value="ADH_N"/>
    <property type="match status" value="1"/>
</dbReference>
<dbReference type="CDD" id="cd08276">
    <property type="entry name" value="MDR7"/>
    <property type="match status" value="1"/>
</dbReference>
<dbReference type="RefSeq" id="WP_132563912.1">
    <property type="nucleotide sequence ID" value="NZ_SMBH01000008.1"/>
</dbReference>
<organism evidence="2 3">
    <name type="scientific">Rhizobium sullae</name>
    <name type="common">Rhizobium hedysari</name>
    <dbReference type="NCBI Taxonomy" id="50338"/>
    <lineage>
        <taxon>Bacteria</taxon>
        <taxon>Pseudomonadati</taxon>
        <taxon>Pseudomonadota</taxon>
        <taxon>Alphaproteobacteria</taxon>
        <taxon>Hyphomicrobiales</taxon>
        <taxon>Rhizobiaceae</taxon>
        <taxon>Rhizobium/Agrobacterium group</taxon>
        <taxon>Rhizobium</taxon>
    </lineage>
</organism>
<evidence type="ECO:0000313" key="2">
    <source>
        <dbReference type="EMBL" id="TCU14831.1"/>
    </source>
</evidence>
<dbReference type="AlphaFoldDB" id="A0A4R3Q1M2"/>
<dbReference type="Gene3D" id="3.40.50.720">
    <property type="entry name" value="NAD(P)-binding Rossmann-like Domain"/>
    <property type="match status" value="1"/>
</dbReference>
<dbReference type="InterPro" id="IPR013149">
    <property type="entry name" value="ADH-like_C"/>
</dbReference>
<proteinExistence type="predicted"/>
<dbReference type="Gene3D" id="3.90.180.10">
    <property type="entry name" value="Medium-chain alcohol dehydrogenases, catalytic domain"/>
    <property type="match status" value="1"/>
</dbReference>
<dbReference type="SMART" id="SM00829">
    <property type="entry name" value="PKS_ER"/>
    <property type="match status" value="1"/>
</dbReference>
<dbReference type="PANTHER" id="PTHR45033:SF2">
    <property type="entry name" value="ZINC-TYPE ALCOHOL DEHYDROGENASE-LIKE PROTEIN C1773.06C"/>
    <property type="match status" value="1"/>
</dbReference>
<accession>A0A4R3Q1M2</accession>
<dbReference type="SUPFAM" id="SSF51735">
    <property type="entry name" value="NAD(P)-binding Rossmann-fold domains"/>
    <property type="match status" value="1"/>
</dbReference>
<dbReference type="InterPro" id="IPR052711">
    <property type="entry name" value="Zinc_ADH-like"/>
</dbReference>
<protein>
    <submittedName>
        <fullName evidence="2">NADPH:quinone reductase-like Zn-dependent oxidoreductase</fullName>
    </submittedName>
</protein>
<feature type="domain" description="Enoyl reductase (ER)" evidence="1">
    <location>
        <begin position="10"/>
        <end position="333"/>
    </location>
</feature>
<evidence type="ECO:0000313" key="3">
    <source>
        <dbReference type="Proteomes" id="UP000294576"/>
    </source>
</evidence>
<sequence length="338" mass="35139">MKIWQATGPGRENLRLADIPTPSPGIGEVLVRVKAVSLNYRDRLLIENNGYSAFGLPFTPCSDLAGEIAAVGAGVTRFTTGDRVVNNFLAGWIDGAPPRVAGEVPSFGGPLPGVLAEYVSLPAEWLVMSPTALSDVEASTLPCAGLTAWTSLIELGGLVPGQTVVVQGTGGVSLFALQMASGFGAEVIVTTTNASKADRVKALGASHVINRAEAADWASAVLEATDGRGADHIVEVAGGANVENSIRALAPNGRISLVGVIEGFHSSFPSVPAIHAFATIQAVFVGHRNGLERLIRSIDVTGLKPIIDSEFAFEEFHDALARADQGPFGKVVMVASNH</sequence>
<dbReference type="InterPro" id="IPR011032">
    <property type="entry name" value="GroES-like_sf"/>
</dbReference>
<dbReference type="GO" id="GO:0016491">
    <property type="term" value="F:oxidoreductase activity"/>
    <property type="evidence" value="ECO:0007669"/>
    <property type="project" value="InterPro"/>
</dbReference>
<reference evidence="2 3" key="1">
    <citation type="submission" date="2019-03" db="EMBL/GenBank/DDBJ databases">
        <title>Genomic Encyclopedia of Type Strains, Phase IV (KMG-V): Genome sequencing to study the core and pangenomes of soil and plant-associated prokaryotes.</title>
        <authorList>
            <person name="Whitman W."/>
        </authorList>
    </citation>
    <scope>NUCLEOTIDE SEQUENCE [LARGE SCALE GENOMIC DNA]</scope>
    <source>
        <strain evidence="2 3">Hc14</strain>
    </source>
</reference>
<comment type="caution">
    <text evidence="2">The sequence shown here is derived from an EMBL/GenBank/DDBJ whole genome shotgun (WGS) entry which is preliminary data.</text>
</comment>
<name>A0A4R3Q1M2_RHISU</name>
<dbReference type="InterPro" id="IPR013154">
    <property type="entry name" value="ADH-like_N"/>
</dbReference>
<dbReference type="PANTHER" id="PTHR45033">
    <property type="match status" value="1"/>
</dbReference>
<dbReference type="Pfam" id="PF00107">
    <property type="entry name" value="ADH_zinc_N"/>
    <property type="match status" value="1"/>
</dbReference>
<gene>
    <name evidence="2" type="ORF">EV132_108201</name>
</gene>
<dbReference type="Proteomes" id="UP000294576">
    <property type="component" value="Unassembled WGS sequence"/>
</dbReference>